<organism evidence="1 2">
    <name type="scientific">Paludibacterium denitrificans</name>
    <dbReference type="NCBI Taxonomy" id="2675226"/>
    <lineage>
        <taxon>Bacteria</taxon>
        <taxon>Pseudomonadati</taxon>
        <taxon>Pseudomonadota</taxon>
        <taxon>Betaproteobacteria</taxon>
        <taxon>Neisseriales</taxon>
        <taxon>Chromobacteriaceae</taxon>
        <taxon>Paludibacterium</taxon>
    </lineage>
</organism>
<evidence type="ECO:0000313" key="1">
    <source>
        <dbReference type="EMBL" id="MTD33081.1"/>
    </source>
</evidence>
<name>A0A844GCR1_9NEIS</name>
<dbReference type="Pfam" id="PF14559">
    <property type="entry name" value="TPR_19"/>
    <property type="match status" value="1"/>
</dbReference>
<evidence type="ECO:0000313" key="2">
    <source>
        <dbReference type="Proteomes" id="UP000446658"/>
    </source>
</evidence>
<keyword evidence="2" id="KW-1185">Reference proteome</keyword>
<proteinExistence type="predicted"/>
<sequence>MADAYLAQKKPQQAVPLYRAAIAAAPNADEVIDWRIALIFALLESGQSDQARQEMAALKRAVPRTRYDAPSRQTRYNGDYQKVMLTDAMLQAYLDNTREAWKKLDALLAEAPFNTELRNNRGSLALMRGWPRQAAGIFARVKVDEPQAYEASSGLASAAMDTYEFDQAGQQLDYLDSVRPGWRTLTTLQDRWYWETRPELVVEVGKDLSGARGAGEQNARDSQSRLYSSPYGHWRVFAQHNLATAHYSDEGKARYEAYGLGAQYRDSNGVGEFGLLAALDGSRRGGGFAGYTGRRMITGRSASGTRKTPAMCRSKGGWTICMAAVAAWHWVIG</sequence>
<gene>
    <name evidence="1" type="ORF">GKE73_07505</name>
</gene>
<reference evidence="1 2" key="1">
    <citation type="submission" date="2019-11" db="EMBL/GenBank/DDBJ databases">
        <title>Draft genome sequence of Paludibacterium sp. dN18-1.</title>
        <authorList>
            <person name="Im W.-T."/>
        </authorList>
    </citation>
    <scope>NUCLEOTIDE SEQUENCE [LARGE SCALE GENOMIC DNA]</scope>
    <source>
        <strain evidence="2">dN 18-1</strain>
    </source>
</reference>
<dbReference type="Proteomes" id="UP000446658">
    <property type="component" value="Unassembled WGS sequence"/>
</dbReference>
<dbReference type="SUPFAM" id="SSF48452">
    <property type="entry name" value="TPR-like"/>
    <property type="match status" value="1"/>
</dbReference>
<accession>A0A844GCR1</accession>
<protein>
    <submittedName>
        <fullName evidence="1">Tetratricopeptide repeat protein</fullName>
    </submittedName>
</protein>
<dbReference type="EMBL" id="WLYX01000001">
    <property type="protein sequence ID" value="MTD33081.1"/>
    <property type="molecule type" value="Genomic_DNA"/>
</dbReference>
<dbReference type="InterPro" id="IPR011990">
    <property type="entry name" value="TPR-like_helical_dom_sf"/>
</dbReference>
<comment type="caution">
    <text evidence="1">The sequence shown here is derived from an EMBL/GenBank/DDBJ whole genome shotgun (WGS) entry which is preliminary data.</text>
</comment>
<dbReference type="Gene3D" id="1.25.40.10">
    <property type="entry name" value="Tetratricopeptide repeat domain"/>
    <property type="match status" value="2"/>
</dbReference>
<dbReference type="AlphaFoldDB" id="A0A844GCR1"/>